<feature type="transmembrane region" description="Helical" evidence="9">
    <location>
        <begin position="152"/>
        <end position="179"/>
    </location>
</feature>
<protein>
    <submittedName>
        <fullName evidence="10">AEC family transporter</fullName>
    </submittedName>
</protein>
<accession>A0A6N7EDZ5</accession>
<keyword evidence="7 9" id="KW-0472">Membrane</keyword>
<evidence type="ECO:0000256" key="2">
    <source>
        <dbReference type="ARBA" id="ARBA00010145"/>
    </source>
</evidence>
<evidence type="ECO:0000256" key="9">
    <source>
        <dbReference type="SAM" id="Phobius"/>
    </source>
</evidence>
<keyword evidence="4" id="KW-1003">Cell membrane</keyword>
<evidence type="ECO:0000256" key="1">
    <source>
        <dbReference type="ARBA" id="ARBA00004651"/>
    </source>
</evidence>
<evidence type="ECO:0000313" key="11">
    <source>
        <dbReference type="Proteomes" id="UP000437709"/>
    </source>
</evidence>
<feature type="transmembrane region" description="Helical" evidence="9">
    <location>
        <begin position="91"/>
        <end position="113"/>
    </location>
</feature>
<gene>
    <name evidence="10" type="ORF">GB881_00610</name>
</gene>
<comment type="similarity">
    <text evidence="2">Belongs to the auxin efflux carrier (TC 2.A.69) family.</text>
</comment>
<feature type="transmembrane region" description="Helical" evidence="9">
    <location>
        <begin position="315"/>
        <end position="334"/>
    </location>
</feature>
<dbReference type="Pfam" id="PF03547">
    <property type="entry name" value="Mem_trans"/>
    <property type="match status" value="1"/>
</dbReference>
<evidence type="ECO:0000313" key="10">
    <source>
        <dbReference type="EMBL" id="MPV35561.1"/>
    </source>
</evidence>
<proteinExistence type="inferred from homology"/>
<dbReference type="Proteomes" id="UP000437709">
    <property type="component" value="Unassembled WGS sequence"/>
</dbReference>
<feature type="transmembrane region" description="Helical" evidence="9">
    <location>
        <begin position="283"/>
        <end position="303"/>
    </location>
</feature>
<dbReference type="AlphaFoldDB" id="A0A6N7EDZ5"/>
<dbReference type="InterPro" id="IPR004776">
    <property type="entry name" value="Mem_transp_PIN-like"/>
</dbReference>
<name>A0A6N7EDZ5_9MICO</name>
<evidence type="ECO:0000256" key="6">
    <source>
        <dbReference type="ARBA" id="ARBA00022989"/>
    </source>
</evidence>
<feature type="region of interest" description="Disordered" evidence="8">
    <location>
        <begin position="1"/>
        <end position="22"/>
    </location>
</feature>
<feature type="transmembrane region" description="Helical" evidence="9">
    <location>
        <begin position="253"/>
        <end position="277"/>
    </location>
</feature>
<keyword evidence="6 9" id="KW-1133">Transmembrane helix</keyword>
<dbReference type="GO" id="GO:0055085">
    <property type="term" value="P:transmembrane transport"/>
    <property type="evidence" value="ECO:0007669"/>
    <property type="project" value="InterPro"/>
</dbReference>
<feature type="transmembrane region" description="Helical" evidence="9">
    <location>
        <begin position="223"/>
        <end position="241"/>
    </location>
</feature>
<dbReference type="GO" id="GO:0005886">
    <property type="term" value="C:plasma membrane"/>
    <property type="evidence" value="ECO:0007669"/>
    <property type="project" value="UniProtKB-SubCell"/>
</dbReference>
<feature type="transmembrane region" description="Helical" evidence="9">
    <location>
        <begin position="125"/>
        <end position="146"/>
    </location>
</feature>
<dbReference type="PANTHER" id="PTHR36838:SF3">
    <property type="entry name" value="TRANSPORTER AUXIN EFFLUX CARRIER EC FAMILY"/>
    <property type="match status" value="1"/>
</dbReference>
<feature type="transmembrane region" description="Helical" evidence="9">
    <location>
        <begin position="31"/>
        <end position="53"/>
    </location>
</feature>
<comment type="subcellular location">
    <subcellularLocation>
        <location evidence="1">Cell membrane</location>
        <topology evidence="1">Multi-pass membrane protein</topology>
    </subcellularLocation>
</comment>
<dbReference type="Gene3D" id="1.20.1530.20">
    <property type="match status" value="1"/>
</dbReference>
<feature type="transmembrane region" description="Helical" evidence="9">
    <location>
        <begin position="191"/>
        <end position="211"/>
    </location>
</feature>
<keyword evidence="11" id="KW-1185">Reference proteome</keyword>
<keyword evidence="5 9" id="KW-0812">Transmembrane</keyword>
<dbReference type="EMBL" id="WHPC01000001">
    <property type="protein sequence ID" value="MPV35561.1"/>
    <property type="molecule type" value="Genomic_DNA"/>
</dbReference>
<keyword evidence="3" id="KW-0813">Transport</keyword>
<dbReference type="OrthoDB" id="5405318at2"/>
<organism evidence="10 11">
    <name type="scientific">Georgenia subflava</name>
    <dbReference type="NCBI Taxonomy" id="1622177"/>
    <lineage>
        <taxon>Bacteria</taxon>
        <taxon>Bacillati</taxon>
        <taxon>Actinomycetota</taxon>
        <taxon>Actinomycetes</taxon>
        <taxon>Micrococcales</taxon>
        <taxon>Bogoriellaceae</taxon>
        <taxon>Georgenia</taxon>
    </lineage>
</organism>
<comment type="caution">
    <text evidence="10">The sequence shown here is derived from an EMBL/GenBank/DDBJ whole genome shotgun (WGS) entry which is preliminary data.</text>
</comment>
<dbReference type="PANTHER" id="PTHR36838">
    <property type="entry name" value="AUXIN EFFLUX CARRIER FAMILY PROTEIN"/>
    <property type="match status" value="1"/>
</dbReference>
<evidence type="ECO:0000256" key="8">
    <source>
        <dbReference type="SAM" id="MobiDB-lite"/>
    </source>
</evidence>
<reference evidence="10 11" key="1">
    <citation type="submission" date="2019-10" db="EMBL/GenBank/DDBJ databases">
        <title>Georgenia wutianyii sp. nov. and Georgenia yuyongxinii sp. nov. isolated from plateau pika (Ochotona curzoniae) in the Qinghai-Tibet plateau of China.</title>
        <authorList>
            <person name="Tian Z."/>
        </authorList>
    </citation>
    <scope>NUCLEOTIDE SEQUENCE [LARGE SCALE GENOMIC DNA]</scope>
    <source>
        <strain evidence="10 11">JCM 19765</strain>
    </source>
</reference>
<dbReference type="InterPro" id="IPR038770">
    <property type="entry name" value="Na+/solute_symporter_sf"/>
</dbReference>
<evidence type="ECO:0000256" key="5">
    <source>
        <dbReference type="ARBA" id="ARBA00022692"/>
    </source>
</evidence>
<evidence type="ECO:0000256" key="3">
    <source>
        <dbReference type="ARBA" id="ARBA00022448"/>
    </source>
</evidence>
<sequence length="336" mass="35207">MRGRDRPDRSPDEPGHRRDGSRARVPGRLTAVLGAVEGFLIVGVVIGIGYALGGSRIVGEHGSEVLAKITFNVSTPALFFVLVAGSEPADIFSTVGYVTVLYVVGGGLLFLLVHRLFVRVRSAELPLVVQGAVFANAGNIGIPLSLATVGDLSYTTVLLLVQAFILTPVGLISLDLTAARLVRRPSDALKLAINPVLLGAFAGMLVLVTGVELPHLVLEPIDLVAATSVPLTLLLFGMSFRGKGRSKSQDSRAAGLVVVWKCFVMPALAVALGLAFGLRGADLFGVVVLAALPSAQNLFVLAMQYRTAITLTHSFILVSTLVSVPVVLVLAALVPH</sequence>
<evidence type="ECO:0000256" key="7">
    <source>
        <dbReference type="ARBA" id="ARBA00023136"/>
    </source>
</evidence>
<evidence type="ECO:0000256" key="4">
    <source>
        <dbReference type="ARBA" id="ARBA00022475"/>
    </source>
</evidence>